<feature type="region of interest" description="Disordered" evidence="2">
    <location>
        <begin position="365"/>
        <end position="418"/>
    </location>
</feature>
<dbReference type="InterPro" id="IPR036514">
    <property type="entry name" value="SGNH_hydro_sf"/>
</dbReference>
<reference evidence="3" key="1">
    <citation type="submission" date="2023-03" db="EMBL/GenBank/DDBJ databases">
        <title>Electrophorus voltai genome.</title>
        <authorList>
            <person name="Bian C."/>
        </authorList>
    </citation>
    <scope>NUCLEOTIDE SEQUENCE</scope>
    <source>
        <strain evidence="3">CB-2022</strain>
        <tissue evidence="3">Muscle</tissue>
    </source>
</reference>
<protein>
    <recommendedName>
        <fullName evidence="5">Family with sequence similarity 113</fullName>
    </recommendedName>
</protein>
<evidence type="ECO:0000256" key="1">
    <source>
        <dbReference type="ARBA" id="ARBA00037957"/>
    </source>
</evidence>
<feature type="compositionally biased region" description="Polar residues" evidence="2">
    <location>
        <begin position="365"/>
        <end position="375"/>
    </location>
</feature>
<dbReference type="PANTHER" id="PTHR14469">
    <property type="entry name" value="SARCOMA ANTIGEN NY-SAR-23"/>
    <property type="match status" value="1"/>
</dbReference>
<evidence type="ECO:0008006" key="5">
    <source>
        <dbReference type="Google" id="ProtNLM"/>
    </source>
</evidence>
<gene>
    <name evidence="3" type="ORF">P4O66_008480</name>
</gene>
<dbReference type="Gene3D" id="3.40.50.1110">
    <property type="entry name" value="SGNH hydrolase"/>
    <property type="match status" value="1"/>
</dbReference>
<comment type="similarity">
    <text evidence="1">Belongs to the PC-esterase family.</text>
</comment>
<feature type="compositionally biased region" description="Basic residues" evidence="2">
    <location>
        <begin position="394"/>
        <end position="404"/>
    </location>
</feature>
<proteinExistence type="inferred from homology"/>
<name>A0AAD9DZL7_9TELE</name>
<accession>A0AAD9DZL7</accession>
<comment type="caution">
    <text evidence="3">The sequence shown here is derived from an EMBL/GenBank/DDBJ whole genome shotgun (WGS) entry which is preliminary data.</text>
</comment>
<dbReference type="SUPFAM" id="SSF52266">
    <property type="entry name" value="SGNH hydrolase"/>
    <property type="match status" value="1"/>
</dbReference>
<dbReference type="AlphaFoldDB" id="A0AAD9DZL7"/>
<keyword evidence="4" id="KW-1185">Reference proteome</keyword>
<organism evidence="3 4">
    <name type="scientific">Electrophorus voltai</name>
    <dbReference type="NCBI Taxonomy" id="2609070"/>
    <lineage>
        <taxon>Eukaryota</taxon>
        <taxon>Metazoa</taxon>
        <taxon>Chordata</taxon>
        <taxon>Craniata</taxon>
        <taxon>Vertebrata</taxon>
        <taxon>Euteleostomi</taxon>
        <taxon>Actinopterygii</taxon>
        <taxon>Neopterygii</taxon>
        <taxon>Teleostei</taxon>
        <taxon>Ostariophysi</taxon>
        <taxon>Gymnotiformes</taxon>
        <taxon>Gymnotoidei</taxon>
        <taxon>Gymnotidae</taxon>
        <taxon>Electrophorus</taxon>
    </lineage>
</organism>
<evidence type="ECO:0000313" key="4">
    <source>
        <dbReference type="Proteomes" id="UP001239994"/>
    </source>
</evidence>
<sequence length="418" mass="48516">MRNITHRQARQLLHNKFVVVLGDSIQRSVYKDLVLLLQKDSYLTLSQLKSKGELSFEQDSLVEGGRLGHMTNGTEYREVRQYRSDHHLVRFYFITRVFSHYMESILADFKRELKPDVVIVNSCVWDVSRYNRKWVKEYKENLNKFFWQMKTILPEESLIMWNMTMPLGKKIVGGFLVPEIEHVGPALRYDVIEANFYSATLADAYGLDVLDLHFLFRFSLHHRMKDGVHWNAVAHRQITCLLLSHAAQAWGVELPKPPAMALIRHQHCMLQLDSTDQSKLLNYTKTPYKSGYRTADYPADFGHYRGLYRDRRYGNPQIEPNDSSYTGPMWQEVRPYEGIGPHFYEDGFSTLAHFSAGYLSSDNVEGNNGGNNSLPRPNGKPVSAAPSWPGSKFVMKKKHRKRQHNPYTRQKPKPLNGY</sequence>
<dbReference type="Proteomes" id="UP001239994">
    <property type="component" value="Unassembled WGS sequence"/>
</dbReference>
<evidence type="ECO:0000256" key="2">
    <source>
        <dbReference type="SAM" id="MobiDB-lite"/>
    </source>
</evidence>
<evidence type="ECO:0000313" key="3">
    <source>
        <dbReference type="EMBL" id="KAK1797072.1"/>
    </source>
</evidence>
<dbReference type="EMBL" id="JAROKS010000014">
    <property type="protein sequence ID" value="KAK1797072.1"/>
    <property type="molecule type" value="Genomic_DNA"/>
</dbReference>
<dbReference type="PANTHER" id="PTHR14469:SF0">
    <property type="entry name" value="FAMILY WITH SEQUENCE SIMILARITY 113"/>
    <property type="match status" value="1"/>
</dbReference>